<evidence type="ECO:0000259" key="8">
    <source>
        <dbReference type="Pfam" id="PF00534"/>
    </source>
</evidence>
<dbReference type="KEGG" id="cfm:BJL90_02315"/>
<proteinExistence type="inferred from homology"/>
<feature type="domain" description="Starch synthase catalytic" evidence="9">
    <location>
        <begin position="2"/>
        <end position="239"/>
    </location>
</feature>
<reference evidence="11 13" key="2">
    <citation type="submission" date="2017-03" db="EMBL/GenBank/DDBJ databases">
        <title>Complete sequence of Clostridium formicaceticum DSM 92.</title>
        <authorList>
            <person name="Poehlein A."/>
            <person name="Karl M."/>
            <person name="Bengelsdorf F.R."/>
            <person name="Duerre P."/>
            <person name="Daniel R."/>
        </authorList>
    </citation>
    <scope>NUCLEOTIDE SEQUENCE [LARGE SCALE GENOMIC DNA]</scope>
    <source>
        <strain evidence="11 13">DSM 92</strain>
    </source>
</reference>
<accession>A0AAC9WHT1</accession>
<dbReference type="CDD" id="cd03791">
    <property type="entry name" value="GT5_Glycogen_synthase_DULL1-like"/>
    <property type="match status" value="1"/>
</dbReference>
<dbReference type="EMBL" id="CP020559">
    <property type="protein sequence ID" value="ARE89296.1"/>
    <property type="molecule type" value="Genomic_DNA"/>
</dbReference>
<dbReference type="AlphaFoldDB" id="A0AAC9WHT1"/>
<dbReference type="InterPro" id="IPR011835">
    <property type="entry name" value="GS/SS"/>
</dbReference>
<keyword evidence="4 7" id="KW-0328">Glycosyltransferase</keyword>
<dbReference type="EC" id="2.4.1.21" evidence="7"/>
<dbReference type="NCBIfam" id="NF001898">
    <property type="entry name" value="PRK00654.1-1"/>
    <property type="match status" value="1"/>
</dbReference>
<evidence type="ECO:0000313" key="13">
    <source>
        <dbReference type="Proteomes" id="UP000192478"/>
    </source>
</evidence>
<evidence type="ECO:0000256" key="1">
    <source>
        <dbReference type="ARBA" id="ARBA00001478"/>
    </source>
</evidence>
<name>A0AAC9WHT1_9CLOT</name>
<dbReference type="NCBIfam" id="TIGR02095">
    <property type="entry name" value="glgA"/>
    <property type="match status" value="1"/>
</dbReference>
<dbReference type="SUPFAM" id="SSF53756">
    <property type="entry name" value="UDP-Glycosyltransferase/glycogen phosphorylase"/>
    <property type="match status" value="1"/>
</dbReference>
<dbReference type="GO" id="GO:0009011">
    <property type="term" value="F:alpha-1,4-glucan glucosyltransferase (ADP-glucose donor) activity"/>
    <property type="evidence" value="ECO:0007669"/>
    <property type="project" value="UniProtKB-UniRule"/>
</dbReference>
<dbReference type="InterPro" id="IPR001296">
    <property type="entry name" value="Glyco_trans_1"/>
</dbReference>
<evidence type="ECO:0000256" key="3">
    <source>
        <dbReference type="ARBA" id="ARBA00010281"/>
    </source>
</evidence>
<dbReference type="Pfam" id="PF00534">
    <property type="entry name" value="Glycos_transf_1"/>
    <property type="match status" value="1"/>
</dbReference>
<organism evidence="11 13">
    <name type="scientific">Clostridium formicaceticum</name>
    <dbReference type="NCBI Taxonomy" id="1497"/>
    <lineage>
        <taxon>Bacteria</taxon>
        <taxon>Bacillati</taxon>
        <taxon>Bacillota</taxon>
        <taxon>Clostridia</taxon>
        <taxon>Eubacteriales</taxon>
        <taxon>Clostridiaceae</taxon>
        <taxon>Clostridium</taxon>
    </lineage>
</organism>
<evidence type="ECO:0000313" key="10">
    <source>
        <dbReference type="EMBL" id="AOY74892.1"/>
    </source>
</evidence>
<comment type="function">
    <text evidence="2 7">Synthesizes alpha-1,4-glucan chains using ADP-glucose.</text>
</comment>
<evidence type="ECO:0000256" key="7">
    <source>
        <dbReference type="HAMAP-Rule" id="MF_00484"/>
    </source>
</evidence>
<keyword evidence="12" id="KW-1185">Reference proteome</keyword>
<evidence type="ECO:0000313" key="11">
    <source>
        <dbReference type="EMBL" id="ARE89296.1"/>
    </source>
</evidence>
<comment type="similarity">
    <text evidence="3 7">Belongs to the glycosyltransferase 1 family. Bacterial/plant glycogen synthase subfamily.</text>
</comment>
<evidence type="ECO:0000256" key="2">
    <source>
        <dbReference type="ARBA" id="ARBA00002764"/>
    </source>
</evidence>
<keyword evidence="6 7" id="KW-0320">Glycogen biosynthesis</keyword>
<dbReference type="Pfam" id="PF08323">
    <property type="entry name" value="Glyco_transf_5"/>
    <property type="match status" value="1"/>
</dbReference>
<dbReference type="GO" id="GO:0005978">
    <property type="term" value="P:glycogen biosynthetic process"/>
    <property type="evidence" value="ECO:0007669"/>
    <property type="project" value="UniProtKB-UniRule"/>
</dbReference>
<feature type="domain" description="Glycosyl transferase family 1" evidence="8">
    <location>
        <begin position="292"/>
        <end position="441"/>
    </location>
</feature>
<evidence type="ECO:0000259" key="9">
    <source>
        <dbReference type="Pfam" id="PF08323"/>
    </source>
</evidence>
<evidence type="ECO:0000313" key="12">
    <source>
        <dbReference type="Proteomes" id="UP000177894"/>
    </source>
</evidence>
<keyword evidence="5 7" id="KW-0808">Transferase</keyword>
<dbReference type="EMBL" id="CP017603">
    <property type="protein sequence ID" value="AOY74892.1"/>
    <property type="molecule type" value="Genomic_DNA"/>
</dbReference>
<dbReference type="PANTHER" id="PTHR45825:SF11">
    <property type="entry name" value="ALPHA AMYLASE DOMAIN-CONTAINING PROTEIN"/>
    <property type="match status" value="1"/>
</dbReference>
<reference evidence="10 12" key="1">
    <citation type="submission" date="2016-10" db="EMBL/GenBank/DDBJ databases">
        <title>Complete Genome Sequence of Acetogen Clostridium formicoaceticum ATCC 27076.</title>
        <authorList>
            <person name="Bao T."/>
            <person name="Cheng C."/>
            <person name="Zhao J."/>
            <person name="Yang S.-T."/>
            <person name="Wang J."/>
            <person name="Wang M."/>
        </authorList>
    </citation>
    <scope>NUCLEOTIDE SEQUENCE [LARGE SCALE GENOMIC DNA]</scope>
    <source>
        <strain evidence="10 12">ATCC 27076</strain>
    </source>
</reference>
<dbReference type="RefSeq" id="WP_070963921.1">
    <property type="nucleotide sequence ID" value="NZ_CP017603.1"/>
</dbReference>
<dbReference type="Proteomes" id="UP000177894">
    <property type="component" value="Chromosome"/>
</dbReference>
<feature type="binding site" evidence="7">
    <location>
        <position position="15"/>
    </location>
    <ligand>
        <name>ADP-alpha-D-glucose</name>
        <dbReference type="ChEBI" id="CHEBI:57498"/>
    </ligand>
</feature>
<comment type="catalytic activity">
    <reaction evidence="1 7">
        <text>[(1-&gt;4)-alpha-D-glucosyl](n) + ADP-alpha-D-glucose = [(1-&gt;4)-alpha-D-glucosyl](n+1) + ADP + H(+)</text>
        <dbReference type="Rhea" id="RHEA:18189"/>
        <dbReference type="Rhea" id="RHEA-COMP:9584"/>
        <dbReference type="Rhea" id="RHEA-COMP:9587"/>
        <dbReference type="ChEBI" id="CHEBI:15378"/>
        <dbReference type="ChEBI" id="CHEBI:15444"/>
        <dbReference type="ChEBI" id="CHEBI:57498"/>
        <dbReference type="ChEBI" id="CHEBI:456216"/>
        <dbReference type="EC" id="2.4.1.21"/>
    </reaction>
</comment>
<dbReference type="Proteomes" id="UP000192478">
    <property type="component" value="Chromosome"/>
</dbReference>
<comment type="pathway">
    <text evidence="7">Glycan biosynthesis; glycogen biosynthesis.</text>
</comment>
<protein>
    <recommendedName>
        <fullName evidence="7">Glycogen synthase</fullName>
        <ecNumber evidence="7">2.4.1.21</ecNumber>
    </recommendedName>
    <alternativeName>
        <fullName evidence="7">Starch [bacterial glycogen] synthase</fullName>
    </alternativeName>
</protein>
<dbReference type="PANTHER" id="PTHR45825">
    <property type="entry name" value="GRANULE-BOUND STARCH SYNTHASE 1, CHLOROPLASTIC/AMYLOPLASTIC"/>
    <property type="match status" value="1"/>
</dbReference>
<sequence length="481" mass="55619">MKILFASSEAVPFAKTGGLGDVVGSLPLALQGKDIDVRVVIPKYKTIAEKYRKQMRWIKSIRVPVGWRNQFCGIETLEYRGITFYFIDNEYYFKREGQPYEYYGHYDDGERYAFFCRSILEILPHIDFKPDILHCHDWQTGMVSALLKAHYSQNSFYENIKTVFTIHNLKYQGLFPHGVLGDLLGLGKEYFTQEGVEYYYNVSYMKGGLNFSDYITTVSPTYAEEIQHPYYGEGLEGVLFAKRHQLMGIINGIDTEEYHPETDDYLFERYTIETIENKVMNKLKLQKKLHLPINKAVPMMAIVSRLVEQKGLDLVEYVLEEILQLDLQLVILGTGDNKYHQIFSNMARKHPDKVSANIFFDNTVAHQIYGASDLFLMPSLFEPCGLGQLIALHYGSIPIVRETGGLKDTVQSYNEETKEGNGFSFTNYNAHDMLYTIKRAVGFYHNREVWGRLIENAMKTDVSWKTSADKYKALYRQLLNQ</sequence>
<gene>
    <name evidence="7 11" type="primary">glgA</name>
    <name evidence="10" type="ORF">BJL90_02315</name>
    <name evidence="11" type="ORF">CLFO_37030</name>
</gene>
<evidence type="ECO:0000256" key="4">
    <source>
        <dbReference type="ARBA" id="ARBA00022676"/>
    </source>
</evidence>
<dbReference type="NCBIfam" id="NF001899">
    <property type="entry name" value="PRK00654.1-2"/>
    <property type="match status" value="1"/>
</dbReference>
<evidence type="ECO:0000256" key="5">
    <source>
        <dbReference type="ARBA" id="ARBA00022679"/>
    </source>
</evidence>
<dbReference type="HAMAP" id="MF_00484">
    <property type="entry name" value="Glycogen_synth"/>
    <property type="match status" value="1"/>
</dbReference>
<dbReference type="GO" id="GO:0004373">
    <property type="term" value="F:alpha-1,4-glucan glucosyltransferase (UDP-glucose donor) activity"/>
    <property type="evidence" value="ECO:0007669"/>
    <property type="project" value="InterPro"/>
</dbReference>
<dbReference type="InterPro" id="IPR013534">
    <property type="entry name" value="Starch_synth_cat_dom"/>
</dbReference>
<evidence type="ECO:0000256" key="6">
    <source>
        <dbReference type="ARBA" id="ARBA00023056"/>
    </source>
</evidence>
<dbReference type="Gene3D" id="3.40.50.2000">
    <property type="entry name" value="Glycogen Phosphorylase B"/>
    <property type="match status" value="2"/>
</dbReference>